<keyword evidence="3" id="KW-1185">Reference proteome</keyword>
<dbReference type="Gene3D" id="3.30.70.1820">
    <property type="entry name" value="L1 transposable element, RRM domain"/>
    <property type="match status" value="1"/>
</dbReference>
<evidence type="ECO:0000313" key="3">
    <source>
        <dbReference type="Proteomes" id="UP001295444"/>
    </source>
</evidence>
<organism evidence="2 3">
    <name type="scientific">Pelobates cultripes</name>
    <name type="common">Western spadefoot toad</name>
    <dbReference type="NCBI Taxonomy" id="61616"/>
    <lineage>
        <taxon>Eukaryota</taxon>
        <taxon>Metazoa</taxon>
        <taxon>Chordata</taxon>
        <taxon>Craniata</taxon>
        <taxon>Vertebrata</taxon>
        <taxon>Euteleostomi</taxon>
        <taxon>Amphibia</taxon>
        <taxon>Batrachia</taxon>
        <taxon>Anura</taxon>
        <taxon>Pelobatoidea</taxon>
        <taxon>Pelobatidae</taxon>
        <taxon>Pelobates</taxon>
    </lineage>
</organism>
<feature type="compositionally biased region" description="Polar residues" evidence="1">
    <location>
        <begin position="1"/>
        <end position="11"/>
    </location>
</feature>
<reference evidence="2" key="1">
    <citation type="submission" date="2022-03" db="EMBL/GenBank/DDBJ databases">
        <authorList>
            <person name="Alioto T."/>
            <person name="Alioto T."/>
            <person name="Gomez Garrido J."/>
        </authorList>
    </citation>
    <scope>NUCLEOTIDE SEQUENCE</scope>
</reference>
<protein>
    <submittedName>
        <fullName evidence="2">Uncharacterized protein</fullName>
    </submittedName>
</protein>
<gene>
    <name evidence="2" type="ORF">PECUL_23A052559</name>
</gene>
<dbReference type="EMBL" id="OW240914">
    <property type="protein sequence ID" value="CAH2274358.1"/>
    <property type="molecule type" value="Genomic_DNA"/>
</dbReference>
<evidence type="ECO:0000313" key="2">
    <source>
        <dbReference type="EMBL" id="CAH2274358.1"/>
    </source>
</evidence>
<dbReference type="AlphaFoldDB" id="A0AAD1VZ34"/>
<feature type="region of interest" description="Disordered" evidence="1">
    <location>
        <begin position="1"/>
        <end position="31"/>
    </location>
</feature>
<sequence>MAATPDPQSSSSDEETLDAPDPIPEATDPISSLAMGDLRAPATKGDILNILQNLFHSDMAILQEEVTAVTGRVRIAKEDLTAMTERQQATEEKLTHLQSSHQALQAWLDGLDYARRRSNIKIRGIADSIDDNELPQLTRRLLATILNSKQAKTVLVEGVHRLPKLPRAPTEASRDVLLRLQSTRDKMAVMAALSGQSPYHFEGMQFTFLQDLCRATLTWRWSVQRVTTTLRAAGIRYRWGPSMLLVTKGAATYRLTSTENAETFLGKLGLKAIDSSNPTPNCSWDVPNIVPFVPRSAAATG</sequence>
<name>A0AAD1VZ34_PELCU</name>
<dbReference type="InterPro" id="IPR004244">
    <property type="entry name" value="Transposase_22"/>
</dbReference>
<dbReference type="PANTHER" id="PTHR11505">
    <property type="entry name" value="L1 TRANSPOSABLE ELEMENT-RELATED"/>
    <property type="match status" value="1"/>
</dbReference>
<proteinExistence type="predicted"/>
<evidence type="ECO:0000256" key="1">
    <source>
        <dbReference type="SAM" id="MobiDB-lite"/>
    </source>
</evidence>
<dbReference type="Proteomes" id="UP001295444">
    <property type="component" value="Chromosome 03"/>
</dbReference>
<accession>A0AAD1VZ34</accession>